<dbReference type="SUPFAM" id="SSF140931">
    <property type="entry name" value="Fic-like"/>
    <property type="match status" value="1"/>
</dbReference>
<dbReference type="EMBL" id="MFTC01000058">
    <property type="protein sequence ID" value="OGI50846.1"/>
    <property type="molecule type" value="Genomic_DNA"/>
</dbReference>
<name>A0A1F6U0E7_9PROT</name>
<dbReference type="Proteomes" id="UP000179037">
    <property type="component" value="Unassembled WGS sequence"/>
</dbReference>
<organism evidence="4 5">
    <name type="scientific">Candidatus Muproteobacteria bacterium RIFCSPLOWO2_01_FULL_60_18</name>
    <dbReference type="NCBI Taxonomy" id="1817768"/>
    <lineage>
        <taxon>Bacteria</taxon>
        <taxon>Pseudomonadati</taxon>
        <taxon>Pseudomonadota</taxon>
        <taxon>Candidatus Muproteobacteria</taxon>
    </lineage>
</organism>
<dbReference type="Gene3D" id="1.10.3290.10">
    <property type="entry name" value="Fido-like domain"/>
    <property type="match status" value="1"/>
</dbReference>
<gene>
    <name evidence="4" type="ORF">A3A87_02090</name>
</gene>
<dbReference type="PANTHER" id="PTHR13504:SF38">
    <property type="entry name" value="FIDO DOMAIN-CONTAINING PROTEIN"/>
    <property type="match status" value="1"/>
</dbReference>
<keyword evidence="2" id="KW-0547">Nucleotide-binding</keyword>
<dbReference type="AlphaFoldDB" id="A0A1F6U0E7"/>
<accession>A0A1F6U0E7</accession>
<reference evidence="4 5" key="1">
    <citation type="journal article" date="2016" name="Nat. Commun.">
        <title>Thousands of microbial genomes shed light on interconnected biogeochemical processes in an aquifer system.</title>
        <authorList>
            <person name="Anantharaman K."/>
            <person name="Brown C.T."/>
            <person name="Hug L.A."/>
            <person name="Sharon I."/>
            <person name="Castelle C.J."/>
            <person name="Probst A.J."/>
            <person name="Thomas B.C."/>
            <person name="Singh A."/>
            <person name="Wilkins M.J."/>
            <person name="Karaoz U."/>
            <person name="Brodie E.L."/>
            <person name="Williams K.H."/>
            <person name="Hubbard S.S."/>
            <person name="Banfield J.F."/>
        </authorList>
    </citation>
    <scope>NUCLEOTIDE SEQUENCE [LARGE SCALE GENOMIC DNA]</scope>
</reference>
<evidence type="ECO:0000259" key="3">
    <source>
        <dbReference type="PROSITE" id="PS51459"/>
    </source>
</evidence>
<dbReference type="PROSITE" id="PS51459">
    <property type="entry name" value="FIDO"/>
    <property type="match status" value="1"/>
</dbReference>
<dbReference type="PANTHER" id="PTHR13504">
    <property type="entry name" value="FIDO DOMAIN-CONTAINING PROTEIN DDB_G0283145"/>
    <property type="match status" value="1"/>
</dbReference>
<evidence type="ECO:0000313" key="4">
    <source>
        <dbReference type="EMBL" id="OGI50846.1"/>
    </source>
</evidence>
<evidence type="ECO:0000313" key="5">
    <source>
        <dbReference type="Proteomes" id="UP000179037"/>
    </source>
</evidence>
<protein>
    <recommendedName>
        <fullName evidence="3">Fido domain-containing protein</fullName>
    </recommendedName>
</protein>
<evidence type="ECO:0000256" key="2">
    <source>
        <dbReference type="PIRSR" id="PIRSR640198-2"/>
    </source>
</evidence>
<feature type="binding site" evidence="2">
    <location>
        <begin position="400"/>
        <end position="407"/>
    </location>
    <ligand>
        <name>ATP</name>
        <dbReference type="ChEBI" id="CHEBI:30616"/>
    </ligand>
</feature>
<dbReference type="InterPro" id="IPR040198">
    <property type="entry name" value="Fido_containing"/>
</dbReference>
<evidence type="ECO:0000256" key="1">
    <source>
        <dbReference type="PIRSR" id="PIRSR640198-1"/>
    </source>
</evidence>
<dbReference type="InterPro" id="IPR036597">
    <property type="entry name" value="Fido-like_dom_sf"/>
</dbReference>
<dbReference type="InterPro" id="IPR003812">
    <property type="entry name" value="Fido"/>
</dbReference>
<feature type="active site" evidence="1">
    <location>
        <position position="396"/>
    </location>
</feature>
<dbReference type="GO" id="GO:0005524">
    <property type="term" value="F:ATP binding"/>
    <property type="evidence" value="ECO:0007669"/>
    <property type="project" value="UniProtKB-KW"/>
</dbReference>
<dbReference type="Pfam" id="PF02661">
    <property type="entry name" value="Fic"/>
    <property type="match status" value="1"/>
</dbReference>
<comment type="caution">
    <text evidence="4">The sequence shown here is derived from an EMBL/GenBank/DDBJ whole genome shotgun (WGS) entry which is preliminary data.</text>
</comment>
<sequence>MKKTKLPVEAEIVFGSPEPRVSVAISRDVKAGRLKRIAPKLYTSNLKDAPSSIIQRNLYVILGHYFPGAVVSHRSALEGGPARGNTLFLTYKYTKKVALPGVTVGLLKGKGAVEGDMPFMGKLFMASRARALLENIAPARARTGVAKGWSRKEIEDYLDEIDRVHGDAELNRLRDQARKLARTLKLTAEFKALDAMIGAILGTRADKKLTSAKARARARGIPYDAHRLEIFTTLYGALQREVLPLRPEPPLTAQGLQHLAFFEAYFSNYIEGTEFVVEEAADIVFRNKPIPQRPADAHDIQGTYRLVSNSQEMGRVPSSAENLIELLKSRHAILLAGRPDKGPGRFKETVNRAGETVFVAPDLVAGTLHKGFELYRALEDPLAKAMFMMFLIAEVHPFTDGNGRIARIMLNAELVHGHRCRIIIPTVYREDYLLALRALTRQGNTVPYIRMLSRAQEFTSRVEFNDYEAALTTLRQANAFLDPSEGKLVMPKEGGVA</sequence>
<dbReference type="STRING" id="1817768.A3A87_02090"/>
<keyword evidence="2" id="KW-0067">ATP-binding</keyword>
<proteinExistence type="predicted"/>
<feature type="domain" description="Fido" evidence="3">
    <location>
        <begin position="322"/>
        <end position="454"/>
    </location>
</feature>